<dbReference type="EC" id="1.13.11.53" evidence="9"/>
<dbReference type="AlphaFoldDB" id="A0A518B6Q1"/>
<feature type="binding site" evidence="9">
    <location>
        <position position="136"/>
    </location>
    <ligand>
        <name>Ni(2+)</name>
        <dbReference type="ChEBI" id="CHEBI:49786"/>
    </ligand>
</feature>
<dbReference type="GO" id="GO:0010309">
    <property type="term" value="F:acireductone dioxygenase [iron(II)-requiring] activity"/>
    <property type="evidence" value="ECO:0007669"/>
    <property type="project" value="UniProtKB-UniRule"/>
</dbReference>
<evidence type="ECO:0000256" key="8">
    <source>
        <dbReference type="ARBA" id="ARBA00023167"/>
    </source>
</evidence>
<evidence type="ECO:0000256" key="6">
    <source>
        <dbReference type="ARBA" id="ARBA00023002"/>
    </source>
</evidence>
<dbReference type="CDD" id="cd02232">
    <property type="entry name" value="cupin_ARD"/>
    <property type="match status" value="1"/>
</dbReference>
<feature type="binding site" evidence="9">
    <location>
        <position position="93"/>
    </location>
    <ligand>
        <name>Fe(2+)</name>
        <dbReference type="ChEBI" id="CHEBI:29033"/>
    </ligand>
</feature>
<dbReference type="GO" id="GO:0005506">
    <property type="term" value="F:iron ion binding"/>
    <property type="evidence" value="ECO:0007669"/>
    <property type="project" value="UniProtKB-UniRule"/>
</dbReference>
<evidence type="ECO:0000256" key="9">
    <source>
        <dbReference type="HAMAP-Rule" id="MF_01682"/>
    </source>
</evidence>
<dbReference type="PANTHER" id="PTHR23418">
    <property type="entry name" value="ACIREDUCTONE DIOXYGENASE"/>
    <property type="match status" value="1"/>
</dbReference>
<dbReference type="GO" id="GO:0019284">
    <property type="term" value="P:L-methionine salvage from S-adenosylmethionine"/>
    <property type="evidence" value="ECO:0007669"/>
    <property type="project" value="InterPro"/>
</dbReference>
<comment type="cofactor">
    <cofactor evidence="9">
        <name>Fe(2+)</name>
        <dbReference type="ChEBI" id="CHEBI:29033"/>
    </cofactor>
    <text evidence="9">Binds 1 Fe(2+) cation per monomer.</text>
</comment>
<protein>
    <recommendedName>
        <fullName evidence="9">Acireductone dioxygenase</fullName>
    </recommendedName>
    <alternativeName>
        <fullName evidence="9">1,2-dihydroxy-3-keto-5-methylthiopentene dioxygenase</fullName>
        <shortName evidence="9">DHK-MTPene dioxygenase</shortName>
    </alternativeName>
    <alternativeName>
        <fullName evidence="9">Acireductone dioxygenase (Fe(2+)-requiring)</fullName>
        <shortName evidence="9">ARD'</shortName>
        <shortName evidence="9">Fe-ARD</shortName>
        <ecNumber evidence="9">1.13.11.54</ecNumber>
    </alternativeName>
    <alternativeName>
        <fullName evidence="9">Acireductone dioxygenase (Ni(2+)-requiring)</fullName>
        <shortName evidence="9">ARD</shortName>
        <shortName evidence="9">Ni-ARD</shortName>
        <ecNumber evidence="9">1.13.11.53</ecNumber>
    </alternativeName>
</protein>
<feature type="site" description="May play a role in metal incorporation in vivo" evidence="9">
    <location>
        <position position="90"/>
    </location>
</feature>
<keyword evidence="11" id="KW-1185">Reference proteome</keyword>
<gene>
    <name evidence="9 10" type="primary">mtnD</name>
    <name evidence="10" type="ORF">Pan216_35260</name>
</gene>
<dbReference type="InterPro" id="IPR023956">
    <property type="entry name" value="ARD_bac"/>
</dbReference>
<evidence type="ECO:0000256" key="5">
    <source>
        <dbReference type="ARBA" id="ARBA00022964"/>
    </source>
</evidence>
<dbReference type="InterPro" id="IPR014710">
    <property type="entry name" value="RmlC-like_jellyroll"/>
</dbReference>
<name>A0A518B6Q1_9BACT</name>
<dbReference type="GO" id="GO:0010308">
    <property type="term" value="F:acireductone dioxygenase (Ni2+-requiring) activity"/>
    <property type="evidence" value="ECO:0007669"/>
    <property type="project" value="UniProtKB-UniRule"/>
</dbReference>
<sequence>MAKITIPDENRVLIDDEEISKFLSPLGLWHERWPLAERVDPDASSEEILKAYEPEIETLKRKGGFVTADVINVTPETPGLDAMLTKFAKEHTHSEDEVRFILKGKGVFHLNLDDAPVFEIEVTAGDMINVPTGTRHWFNLCREKTIRAIRLFEDPSGWTPQYIEEGVDHKYPPLCWGPSYLPPGEEAIDLAVKP</sequence>
<evidence type="ECO:0000313" key="11">
    <source>
        <dbReference type="Proteomes" id="UP000317093"/>
    </source>
</evidence>
<comment type="pathway">
    <text evidence="9">Amino-acid biosynthesis; L-methionine biosynthesis via salvage pathway; L-methionine from S-methyl-5-thio-alpha-D-ribose 1-phosphate: step 5/6.</text>
</comment>
<keyword evidence="2 9" id="KW-0533">Nickel</keyword>
<dbReference type="GO" id="GO:0016151">
    <property type="term" value="F:nickel cation binding"/>
    <property type="evidence" value="ECO:0007669"/>
    <property type="project" value="UniProtKB-UniRule"/>
</dbReference>
<feature type="binding site" evidence="9">
    <location>
        <position position="97"/>
    </location>
    <ligand>
        <name>Ni(2+)</name>
        <dbReference type="ChEBI" id="CHEBI:49786"/>
    </ligand>
</feature>
<evidence type="ECO:0000256" key="4">
    <source>
        <dbReference type="ARBA" id="ARBA00022723"/>
    </source>
</evidence>
<dbReference type="OrthoDB" id="9795636at2"/>
<keyword evidence="5 9" id="KW-0223">Dioxygenase</keyword>
<dbReference type="EMBL" id="CP036279">
    <property type="protein sequence ID" value="QDU62659.1"/>
    <property type="molecule type" value="Genomic_DNA"/>
</dbReference>
<evidence type="ECO:0000313" key="10">
    <source>
        <dbReference type="EMBL" id="QDU62659.1"/>
    </source>
</evidence>
<evidence type="ECO:0000256" key="3">
    <source>
        <dbReference type="ARBA" id="ARBA00022605"/>
    </source>
</evidence>
<comment type="similarity">
    <text evidence="9">Belongs to the acireductone dioxygenase (ARD) family.</text>
</comment>
<dbReference type="PANTHER" id="PTHR23418:SF0">
    <property type="entry name" value="ACIREDUCTONE DIOXYGENASE"/>
    <property type="match status" value="1"/>
</dbReference>
<evidence type="ECO:0000256" key="7">
    <source>
        <dbReference type="ARBA" id="ARBA00023004"/>
    </source>
</evidence>
<organism evidence="10 11">
    <name type="scientific">Kolteria novifilia</name>
    <dbReference type="NCBI Taxonomy" id="2527975"/>
    <lineage>
        <taxon>Bacteria</taxon>
        <taxon>Pseudomonadati</taxon>
        <taxon>Planctomycetota</taxon>
        <taxon>Planctomycetia</taxon>
        <taxon>Kolteriales</taxon>
        <taxon>Kolteriaceae</taxon>
        <taxon>Kolteria</taxon>
    </lineage>
</organism>
<dbReference type="Proteomes" id="UP000317093">
    <property type="component" value="Chromosome"/>
</dbReference>
<dbReference type="SUPFAM" id="SSF51182">
    <property type="entry name" value="RmlC-like cupins"/>
    <property type="match status" value="1"/>
</dbReference>
<dbReference type="RefSeq" id="WP_145259560.1">
    <property type="nucleotide sequence ID" value="NZ_CP036279.1"/>
</dbReference>
<comment type="catalytic activity">
    <reaction evidence="9">
        <text>1,2-dihydroxy-5-(methylsulfanyl)pent-1-en-3-one + O2 = 3-(methylsulfanyl)propanoate + CO + formate + 2 H(+)</text>
        <dbReference type="Rhea" id="RHEA:14161"/>
        <dbReference type="ChEBI" id="CHEBI:15378"/>
        <dbReference type="ChEBI" id="CHEBI:15379"/>
        <dbReference type="ChEBI" id="CHEBI:15740"/>
        <dbReference type="ChEBI" id="CHEBI:17245"/>
        <dbReference type="ChEBI" id="CHEBI:49016"/>
        <dbReference type="ChEBI" id="CHEBI:49252"/>
        <dbReference type="EC" id="1.13.11.53"/>
    </reaction>
</comment>
<proteinExistence type="inferred from homology"/>
<dbReference type="Pfam" id="PF03079">
    <property type="entry name" value="ARD"/>
    <property type="match status" value="1"/>
</dbReference>
<feature type="binding site" evidence="9">
    <location>
        <position position="91"/>
    </location>
    <ligand>
        <name>Ni(2+)</name>
        <dbReference type="ChEBI" id="CHEBI:49786"/>
    </ligand>
</feature>
<keyword evidence="8 9" id="KW-0486">Methionine biosynthesis</keyword>
<dbReference type="UniPathway" id="UPA00904">
    <property type="reaction ID" value="UER00878"/>
</dbReference>
<keyword evidence="3 9" id="KW-0028">Amino-acid biosynthesis</keyword>
<keyword evidence="4 9" id="KW-0479">Metal-binding</keyword>
<comment type="subunit">
    <text evidence="9">Monomer.</text>
</comment>
<accession>A0A518B6Q1</accession>
<comment type="catalytic activity">
    <reaction evidence="1 9">
        <text>1,2-dihydroxy-5-(methylsulfanyl)pent-1-en-3-one + O2 = 4-methylsulfanyl-2-oxobutanoate + formate + 2 H(+)</text>
        <dbReference type="Rhea" id="RHEA:24504"/>
        <dbReference type="ChEBI" id="CHEBI:15378"/>
        <dbReference type="ChEBI" id="CHEBI:15379"/>
        <dbReference type="ChEBI" id="CHEBI:15740"/>
        <dbReference type="ChEBI" id="CHEBI:16723"/>
        <dbReference type="ChEBI" id="CHEBI:49252"/>
        <dbReference type="EC" id="1.13.11.54"/>
    </reaction>
</comment>
<dbReference type="GO" id="GO:0019509">
    <property type="term" value="P:L-methionine salvage from methylthioadenosine"/>
    <property type="evidence" value="ECO:0007669"/>
    <property type="project" value="UniProtKB-UniRule"/>
</dbReference>
<feature type="binding site" evidence="9">
    <location>
        <position position="93"/>
    </location>
    <ligand>
        <name>Ni(2+)</name>
        <dbReference type="ChEBI" id="CHEBI:49786"/>
    </ligand>
</feature>
<feature type="binding site" evidence="9">
    <location>
        <position position="91"/>
    </location>
    <ligand>
        <name>Fe(2+)</name>
        <dbReference type="ChEBI" id="CHEBI:29033"/>
    </ligand>
</feature>
<keyword evidence="6 9" id="KW-0560">Oxidoreductase</keyword>
<dbReference type="KEGG" id="knv:Pan216_35260"/>
<feature type="binding site" evidence="9">
    <location>
        <position position="97"/>
    </location>
    <ligand>
        <name>Fe(2+)</name>
        <dbReference type="ChEBI" id="CHEBI:29033"/>
    </ligand>
</feature>
<dbReference type="InterPro" id="IPR004313">
    <property type="entry name" value="ARD"/>
</dbReference>
<dbReference type="HAMAP" id="MF_01682">
    <property type="entry name" value="Salvage_MtnD"/>
    <property type="match status" value="1"/>
</dbReference>
<feature type="site" description="May play a role in transmitting local conformational changes" evidence="9">
    <location>
        <position position="96"/>
    </location>
</feature>
<evidence type="ECO:0000256" key="2">
    <source>
        <dbReference type="ARBA" id="ARBA00022596"/>
    </source>
</evidence>
<keyword evidence="7 9" id="KW-0408">Iron</keyword>
<dbReference type="EC" id="1.13.11.54" evidence="9"/>
<evidence type="ECO:0000256" key="1">
    <source>
        <dbReference type="ARBA" id="ARBA00000428"/>
    </source>
</evidence>
<feature type="binding site" evidence="9">
    <location>
        <position position="136"/>
    </location>
    <ligand>
        <name>Fe(2+)</name>
        <dbReference type="ChEBI" id="CHEBI:29033"/>
    </ligand>
</feature>
<reference evidence="10 11" key="1">
    <citation type="submission" date="2019-02" db="EMBL/GenBank/DDBJ databases">
        <title>Deep-cultivation of Planctomycetes and their phenomic and genomic characterization uncovers novel biology.</title>
        <authorList>
            <person name="Wiegand S."/>
            <person name="Jogler M."/>
            <person name="Boedeker C."/>
            <person name="Pinto D."/>
            <person name="Vollmers J."/>
            <person name="Rivas-Marin E."/>
            <person name="Kohn T."/>
            <person name="Peeters S.H."/>
            <person name="Heuer A."/>
            <person name="Rast P."/>
            <person name="Oberbeckmann S."/>
            <person name="Bunk B."/>
            <person name="Jeske O."/>
            <person name="Meyerdierks A."/>
            <person name="Storesund J.E."/>
            <person name="Kallscheuer N."/>
            <person name="Luecker S."/>
            <person name="Lage O.M."/>
            <person name="Pohl T."/>
            <person name="Merkel B.J."/>
            <person name="Hornburger P."/>
            <person name="Mueller R.-W."/>
            <person name="Bruemmer F."/>
            <person name="Labrenz M."/>
            <person name="Spormann A.M."/>
            <person name="Op den Camp H."/>
            <person name="Overmann J."/>
            <person name="Amann R."/>
            <person name="Jetten M.S.M."/>
            <person name="Mascher T."/>
            <person name="Medema M.H."/>
            <person name="Devos D.P."/>
            <person name="Kaster A.-K."/>
            <person name="Ovreas L."/>
            <person name="Rohde M."/>
            <person name="Galperin M.Y."/>
            <person name="Jogler C."/>
        </authorList>
    </citation>
    <scope>NUCLEOTIDE SEQUENCE [LARGE SCALE GENOMIC DNA]</scope>
    <source>
        <strain evidence="10 11">Pan216</strain>
    </source>
</reference>
<dbReference type="InterPro" id="IPR011051">
    <property type="entry name" value="RmlC_Cupin_sf"/>
</dbReference>
<dbReference type="Gene3D" id="2.60.120.10">
    <property type="entry name" value="Jelly Rolls"/>
    <property type="match status" value="1"/>
</dbReference>
<comment type="cofactor">
    <cofactor evidence="9">
        <name>Ni(2+)</name>
        <dbReference type="ChEBI" id="CHEBI:49786"/>
    </cofactor>
    <text evidence="9">Binds 1 nickel ion per monomer.</text>
</comment>
<comment type="function">
    <text evidence="9">Catalyzes 2 different reactions between oxygene and the acireductone 1,2-dihydroxy-3-keto-5-methylthiopentene (DHK-MTPene) depending upon the metal bound in the active site. Fe-containing acireductone dioxygenase (Fe-ARD) produces formate and 2-keto-4-methylthiobutyrate (KMTB), the alpha-ketoacid precursor of methionine in the methionine recycle pathway. Ni-containing acireductone dioxygenase (Ni-ARD) produces methylthiopropionate, carbon monoxide and formate, and does not lie on the methionine recycle pathway.</text>
</comment>
<feature type="site" description="Important to generate the dianion" evidence="9">
    <location>
        <position position="99"/>
    </location>
</feature>